<evidence type="ECO:0000256" key="1">
    <source>
        <dbReference type="SAM" id="MobiDB-lite"/>
    </source>
</evidence>
<feature type="region of interest" description="Disordered" evidence="1">
    <location>
        <begin position="107"/>
        <end position="135"/>
    </location>
</feature>
<evidence type="ECO:0000313" key="3">
    <source>
        <dbReference type="Proteomes" id="UP000077202"/>
    </source>
</evidence>
<proteinExistence type="predicted"/>
<dbReference type="EMBL" id="LVLJ01002766">
    <property type="protein sequence ID" value="OAE23803.1"/>
    <property type="molecule type" value="Genomic_DNA"/>
</dbReference>
<feature type="compositionally biased region" description="Basic and acidic residues" evidence="1">
    <location>
        <begin position="14"/>
        <end position="26"/>
    </location>
</feature>
<gene>
    <name evidence="2" type="ORF">AXG93_1311s1020</name>
</gene>
<comment type="caution">
    <text evidence="2">The sequence shown here is derived from an EMBL/GenBank/DDBJ whole genome shotgun (WGS) entry which is preliminary data.</text>
</comment>
<evidence type="ECO:0000313" key="2">
    <source>
        <dbReference type="EMBL" id="OAE23803.1"/>
    </source>
</evidence>
<dbReference type="AlphaFoldDB" id="A0A176VTQ9"/>
<reference evidence="2" key="1">
    <citation type="submission" date="2016-03" db="EMBL/GenBank/DDBJ databases">
        <title>Mechanisms controlling the formation of the plant cell surface in tip-growing cells are functionally conserved among land plants.</title>
        <authorList>
            <person name="Honkanen S."/>
            <person name="Jones V.A."/>
            <person name="Morieri G."/>
            <person name="Champion C."/>
            <person name="Hetherington A.J."/>
            <person name="Kelly S."/>
            <person name="Saint-Marcoux D."/>
            <person name="Proust H."/>
            <person name="Prescott H."/>
            <person name="Dolan L."/>
        </authorList>
    </citation>
    <scope>NUCLEOTIDE SEQUENCE [LARGE SCALE GENOMIC DNA]</scope>
    <source>
        <tissue evidence="2">Whole gametophyte</tissue>
    </source>
</reference>
<dbReference type="Proteomes" id="UP000077202">
    <property type="component" value="Unassembled WGS sequence"/>
</dbReference>
<organism evidence="2 3">
    <name type="scientific">Marchantia polymorpha subsp. ruderalis</name>
    <dbReference type="NCBI Taxonomy" id="1480154"/>
    <lineage>
        <taxon>Eukaryota</taxon>
        <taxon>Viridiplantae</taxon>
        <taxon>Streptophyta</taxon>
        <taxon>Embryophyta</taxon>
        <taxon>Marchantiophyta</taxon>
        <taxon>Marchantiopsida</taxon>
        <taxon>Marchantiidae</taxon>
        <taxon>Marchantiales</taxon>
        <taxon>Marchantiaceae</taxon>
        <taxon>Marchantia</taxon>
    </lineage>
</organism>
<keyword evidence="3" id="KW-1185">Reference proteome</keyword>
<accession>A0A176VTQ9</accession>
<protein>
    <submittedName>
        <fullName evidence="2">Uncharacterized protein</fullName>
    </submittedName>
</protein>
<feature type="region of interest" description="Disordered" evidence="1">
    <location>
        <begin position="1"/>
        <end position="38"/>
    </location>
</feature>
<feature type="compositionally biased region" description="Polar residues" evidence="1">
    <location>
        <begin position="115"/>
        <end position="128"/>
    </location>
</feature>
<name>A0A176VTQ9_MARPO</name>
<sequence length="135" mass="15189">MKARRLILEEDSSTESRRAALRERPVQEAGLAERAAKEKEKLVGKKPCIIEERSSPVESPQASQRDKGKAVQIEEVPLTRNEIPVERIRMKVPQERAAEVLTMYSDTEEDPVALDTSTESGRSMQKAASISPMWK</sequence>
<feature type="region of interest" description="Disordered" evidence="1">
    <location>
        <begin position="52"/>
        <end position="75"/>
    </location>
</feature>